<keyword evidence="4" id="KW-1185">Reference proteome</keyword>
<keyword evidence="1" id="KW-0472">Membrane</keyword>
<dbReference type="EMBL" id="MDYQ01000056">
    <property type="protein sequence ID" value="PRP84795.1"/>
    <property type="molecule type" value="Genomic_DNA"/>
</dbReference>
<organism evidence="3 4">
    <name type="scientific">Planoprotostelium fungivorum</name>
    <dbReference type="NCBI Taxonomy" id="1890364"/>
    <lineage>
        <taxon>Eukaryota</taxon>
        <taxon>Amoebozoa</taxon>
        <taxon>Evosea</taxon>
        <taxon>Variosea</taxon>
        <taxon>Cavosteliida</taxon>
        <taxon>Cavosteliaceae</taxon>
        <taxon>Planoprotostelium</taxon>
    </lineage>
</organism>
<name>A0A2P6NLE9_9EUKA</name>
<dbReference type="AlphaFoldDB" id="A0A2P6NLE9"/>
<keyword evidence="2" id="KW-0732">Signal</keyword>
<evidence type="ECO:0000313" key="4">
    <source>
        <dbReference type="Proteomes" id="UP000241769"/>
    </source>
</evidence>
<dbReference type="Proteomes" id="UP000241769">
    <property type="component" value="Unassembled WGS sequence"/>
</dbReference>
<feature type="transmembrane region" description="Helical" evidence="1">
    <location>
        <begin position="143"/>
        <end position="165"/>
    </location>
</feature>
<accession>A0A2P6NLE9</accession>
<comment type="caution">
    <text evidence="3">The sequence shown here is derived from an EMBL/GenBank/DDBJ whole genome shotgun (WGS) entry which is preliminary data.</text>
</comment>
<feature type="signal peptide" evidence="2">
    <location>
        <begin position="1"/>
        <end position="19"/>
    </location>
</feature>
<proteinExistence type="predicted"/>
<gene>
    <name evidence="3" type="ORF">PROFUN_07449</name>
</gene>
<feature type="chain" id="PRO_5015141906" evidence="2">
    <location>
        <begin position="20"/>
        <end position="212"/>
    </location>
</feature>
<reference evidence="3 4" key="1">
    <citation type="journal article" date="2018" name="Genome Biol. Evol.">
        <title>Multiple Roots of Fruiting Body Formation in Amoebozoa.</title>
        <authorList>
            <person name="Hillmann F."/>
            <person name="Forbes G."/>
            <person name="Novohradska S."/>
            <person name="Ferling I."/>
            <person name="Riege K."/>
            <person name="Groth M."/>
            <person name="Westermann M."/>
            <person name="Marz M."/>
            <person name="Spaller T."/>
            <person name="Winckler T."/>
            <person name="Schaap P."/>
            <person name="Glockner G."/>
        </authorList>
    </citation>
    <scope>NUCLEOTIDE SEQUENCE [LARGE SCALE GENOMIC DNA]</scope>
    <source>
        <strain evidence="3 4">Jena</strain>
    </source>
</reference>
<protein>
    <submittedName>
        <fullName evidence="3">Uncharacterized protein</fullName>
    </submittedName>
</protein>
<sequence length="212" mass="23953">MVRIKVLPVTLVLSRTTLMVVTKSSSKFVANTSTYLIWPLETHKRGILIGARRTTASWVKPQHQGVIPPYPYSHQQPHENPHVYTQQKYDTESLLNPAPTYGATFIVHQETFIQPTYRPVYVAPRPFFYIRTTNPRVGRALCIFLFFFIVVVIGLAVGLPLFFALHSSRPASSSSTSDSCWTYSTSTTCNAYNTPCMWCYSRDVCRSISSGC</sequence>
<dbReference type="InParanoid" id="A0A2P6NLE9"/>
<keyword evidence="1" id="KW-0812">Transmembrane</keyword>
<evidence type="ECO:0000313" key="3">
    <source>
        <dbReference type="EMBL" id="PRP84795.1"/>
    </source>
</evidence>
<keyword evidence="1" id="KW-1133">Transmembrane helix</keyword>
<evidence type="ECO:0000256" key="2">
    <source>
        <dbReference type="SAM" id="SignalP"/>
    </source>
</evidence>
<evidence type="ECO:0000256" key="1">
    <source>
        <dbReference type="SAM" id="Phobius"/>
    </source>
</evidence>